<dbReference type="Proteomes" id="UP000232928">
    <property type="component" value="Unassembled WGS sequence"/>
</dbReference>
<comment type="caution">
    <text evidence="4">The sequence shown here is derived from an EMBL/GenBank/DDBJ whole genome shotgun (WGS) entry which is preliminary data.</text>
</comment>
<name>A0A2N0TEZ3_BIFLN</name>
<keyword evidence="1" id="KW-0328">Glycosyltransferase</keyword>
<dbReference type="GO" id="GO:0016757">
    <property type="term" value="F:glycosyltransferase activity"/>
    <property type="evidence" value="ECO:0007669"/>
    <property type="project" value="UniProtKB-KW"/>
</dbReference>
<dbReference type="InterPro" id="IPR029044">
    <property type="entry name" value="Nucleotide-diphossugar_trans"/>
</dbReference>
<protein>
    <submittedName>
        <fullName evidence="4">Glycosyl transferase, family 2</fullName>
    </submittedName>
</protein>
<dbReference type="Pfam" id="PF00535">
    <property type="entry name" value="Glycos_transf_2"/>
    <property type="match status" value="1"/>
</dbReference>
<dbReference type="Gene3D" id="3.90.550.10">
    <property type="entry name" value="Spore Coat Polysaccharide Biosynthesis Protein SpsA, Chain A"/>
    <property type="match status" value="1"/>
</dbReference>
<keyword evidence="2 4" id="KW-0808">Transferase</keyword>
<dbReference type="RefSeq" id="WP_101028181.1">
    <property type="nucleotide sequence ID" value="NZ_PJEG01000030.1"/>
</dbReference>
<evidence type="ECO:0000259" key="3">
    <source>
        <dbReference type="Pfam" id="PF00535"/>
    </source>
</evidence>
<gene>
    <name evidence="4" type="ORF">APC1461_1998</name>
</gene>
<proteinExistence type="predicted"/>
<dbReference type="PANTHER" id="PTHR22916">
    <property type="entry name" value="GLYCOSYLTRANSFERASE"/>
    <property type="match status" value="1"/>
</dbReference>
<dbReference type="AlphaFoldDB" id="A0A2N0TEZ3"/>
<reference evidence="4 5" key="1">
    <citation type="submission" date="2017-12" db="EMBL/GenBank/DDBJ databases">
        <title>Bifidobacterium longum APC/DPC strains.</title>
        <authorList>
            <person name="Arboleya S."/>
        </authorList>
    </citation>
    <scope>NUCLEOTIDE SEQUENCE [LARGE SCALE GENOMIC DNA]</scope>
    <source>
        <strain evidence="4 5">APC1461</strain>
    </source>
</reference>
<dbReference type="SUPFAM" id="SSF53448">
    <property type="entry name" value="Nucleotide-diphospho-sugar transferases"/>
    <property type="match status" value="1"/>
</dbReference>
<evidence type="ECO:0000256" key="2">
    <source>
        <dbReference type="ARBA" id="ARBA00022679"/>
    </source>
</evidence>
<organism evidence="4 5">
    <name type="scientific">Bifidobacterium longum</name>
    <dbReference type="NCBI Taxonomy" id="216816"/>
    <lineage>
        <taxon>Bacteria</taxon>
        <taxon>Bacillati</taxon>
        <taxon>Actinomycetota</taxon>
        <taxon>Actinomycetes</taxon>
        <taxon>Bifidobacteriales</taxon>
        <taxon>Bifidobacteriaceae</taxon>
        <taxon>Bifidobacterium</taxon>
    </lineage>
</organism>
<evidence type="ECO:0000313" key="5">
    <source>
        <dbReference type="Proteomes" id="UP000232928"/>
    </source>
</evidence>
<dbReference type="PANTHER" id="PTHR22916:SF51">
    <property type="entry name" value="GLYCOSYLTRANSFERASE EPSH-RELATED"/>
    <property type="match status" value="1"/>
</dbReference>
<evidence type="ECO:0000256" key="1">
    <source>
        <dbReference type="ARBA" id="ARBA00022676"/>
    </source>
</evidence>
<dbReference type="EMBL" id="PJEG01000030">
    <property type="protein sequence ID" value="PKD13313.1"/>
    <property type="molecule type" value="Genomic_DNA"/>
</dbReference>
<feature type="domain" description="Glycosyltransferase 2-like" evidence="3">
    <location>
        <begin position="8"/>
        <end position="136"/>
    </location>
</feature>
<accession>A0A2N0TEZ3</accession>
<evidence type="ECO:0000313" key="4">
    <source>
        <dbReference type="EMBL" id="PKD13313.1"/>
    </source>
</evidence>
<sequence>MTDAILLSIIIPVYNVESYLPRCAESVFSQMTNECEVIFVDDGSTDDSGRICDNYASSRANVSVVHKKNGGLSSARNVGMKSASGQYLLFVDSDDYLLRNAIDDLLSIIVSYAPDIMKFDYTRILGDEGTNVSSPLKDGLYSSESELKELLHRSLRDEHSMILSAWSHVYNSRFIESNNLLFVSEREIGSEDYLFNLQAYLYASSIYHINRCLYAYVARDGSLTEIYRPKLYEKYTDLYKRIMSSFQSKDAYGLFSNDILHFYIWLVYAPVLQQELAIGRKENIRRVRRILRSHDFHDALEQYDSSTLSLKQKFLYSVMKHRLWIILYVIYLVKR</sequence>
<dbReference type="InterPro" id="IPR001173">
    <property type="entry name" value="Glyco_trans_2-like"/>
</dbReference>
<dbReference type="CDD" id="cd00761">
    <property type="entry name" value="Glyco_tranf_GTA_type"/>
    <property type="match status" value="1"/>
</dbReference>